<evidence type="ECO:0000313" key="2">
    <source>
        <dbReference type="EMBL" id="ORY42174.1"/>
    </source>
</evidence>
<dbReference type="STRING" id="329046.A0A1Y2C5M4"/>
<dbReference type="Proteomes" id="UP000193642">
    <property type="component" value="Unassembled WGS sequence"/>
</dbReference>
<dbReference type="Pfam" id="PF00023">
    <property type="entry name" value="Ank"/>
    <property type="match status" value="1"/>
</dbReference>
<proteinExistence type="predicted"/>
<dbReference type="InterPro" id="IPR002110">
    <property type="entry name" value="Ankyrin_rpt"/>
</dbReference>
<organism evidence="2 3">
    <name type="scientific">Rhizoclosmatium globosum</name>
    <dbReference type="NCBI Taxonomy" id="329046"/>
    <lineage>
        <taxon>Eukaryota</taxon>
        <taxon>Fungi</taxon>
        <taxon>Fungi incertae sedis</taxon>
        <taxon>Chytridiomycota</taxon>
        <taxon>Chytridiomycota incertae sedis</taxon>
        <taxon>Chytridiomycetes</taxon>
        <taxon>Chytridiales</taxon>
        <taxon>Chytriomycetaceae</taxon>
        <taxon>Rhizoclosmatium</taxon>
    </lineage>
</organism>
<accession>A0A1Y2C5M4</accession>
<gene>
    <name evidence="2" type="ORF">BCR33DRAFT_305185</name>
</gene>
<dbReference type="OrthoDB" id="426293at2759"/>
<sequence length="166" mass="18845">MAVRTTDGWQQEGWTPIVWAASNGHVQVVERLIENGADCGVTSDSGKSIWDVLRHSEHRDTIVPVLGNPPDEKDLASADWVVPDFDDMDSLTFDWTICRYDQMIVFDEASLDRILHTTIHELHTHSLDADTPAIVAANIIFLCARFAHYMNPPEYWNGYLQRLCGY</sequence>
<feature type="repeat" description="ANK" evidence="1">
    <location>
        <begin position="12"/>
        <end position="44"/>
    </location>
</feature>
<name>A0A1Y2C5M4_9FUNG</name>
<dbReference type="Gene3D" id="1.25.40.20">
    <property type="entry name" value="Ankyrin repeat-containing domain"/>
    <property type="match status" value="1"/>
</dbReference>
<dbReference type="SMART" id="SM00248">
    <property type="entry name" value="ANK"/>
    <property type="match status" value="1"/>
</dbReference>
<comment type="caution">
    <text evidence="2">The sequence shown here is derived from an EMBL/GenBank/DDBJ whole genome shotgun (WGS) entry which is preliminary data.</text>
</comment>
<dbReference type="EMBL" id="MCGO01000029">
    <property type="protein sequence ID" value="ORY42174.1"/>
    <property type="molecule type" value="Genomic_DNA"/>
</dbReference>
<dbReference type="PROSITE" id="PS50297">
    <property type="entry name" value="ANK_REP_REGION"/>
    <property type="match status" value="1"/>
</dbReference>
<reference evidence="2 3" key="1">
    <citation type="submission" date="2016-07" db="EMBL/GenBank/DDBJ databases">
        <title>Pervasive Adenine N6-methylation of Active Genes in Fungi.</title>
        <authorList>
            <consortium name="DOE Joint Genome Institute"/>
            <person name="Mondo S.J."/>
            <person name="Dannebaum R.O."/>
            <person name="Kuo R.C."/>
            <person name="Labutti K."/>
            <person name="Haridas S."/>
            <person name="Kuo A."/>
            <person name="Salamov A."/>
            <person name="Ahrendt S.R."/>
            <person name="Lipzen A."/>
            <person name="Sullivan W."/>
            <person name="Andreopoulos W.B."/>
            <person name="Clum A."/>
            <person name="Lindquist E."/>
            <person name="Daum C."/>
            <person name="Ramamoorthy G.K."/>
            <person name="Gryganskyi A."/>
            <person name="Culley D."/>
            <person name="Magnuson J.K."/>
            <person name="James T.Y."/>
            <person name="O'Malley M.A."/>
            <person name="Stajich J.E."/>
            <person name="Spatafora J.W."/>
            <person name="Visel A."/>
            <person name="Grigoriev I.V."/>
        </authorList>
    </citation>
    <scope>NUCLEOTIDE SEQUENCE [LARGE SCALE GENOMIC DNA]</scope>
    <source>
        <strain evidence="2 3">JEL800</strain>
    </source>
</reference>
<keyword evidence="3" id="KW-1185">Reference proteome</keyword>
<dbReference type="PROSITE" id="PS50088">
    <property type="entry name" value="ANK_REPEAT"/>
    <property type="match status" value="1"/>
</dbReference>
<evidence type="ECO:0000256" key="1">
    <source>
        <dbReference type="PROSITE-ProRule" id="PRU00023"/>
    </source>
</evidence>
<dbReference type="InterPro" id="IPR036770">
    <property type="entry name" value="Ankyrin_rpt-contain_sf"/>
</dbReference>
<protein>
    <submittedName>
        <fullName evidence="2">Uncharacterized protein</fullName>
    </submittedName>
</protein>
<dbReference type="SUPFAM" id="SSF48403">
    <property type="entry name" value="Ankyrin repeat"/>
    <property type="match status" value="1"/>
</dbReference>
<keyword evidence="1" id="KW-0040">ANK repeat</keyword>
<dbReference type="AlphaFoldDB" id="A0A1Y2C5M4"/>
<evidence type="ECO:0000313" key="3">
    <source>
        <dbReference type="Proteomes" id="UP000193642"/>
    </source>
</evidence>